<evidence type="ECO:0008006" key="3">
    <source>
        <dbReference type="Google" id="ProtNLM"/>
    </source>
</evidence>
<keyword evidence="2" id="KW-1185">Reference proteome</keyword>
<reference evidence="1 2" key="1">
    <citation type="submission" date="2020-06" db="EMBL/GenBank/DDBJ databases">
        <title>Taxonomy, biology and ecology of Rhodococcus bacteria occurring in California pistachio and other woody hosts as revealed by genome sequence analyses.</title>
        <authorList>
            <person name="Gai Y."/>
            <person name="Riely B."/>
        </authorList>
    </citation>
    <scope>NUCLEOTIDE SEQUENCE [LARGE SCALE GENOMIC DNA]</scope>
    <source>
        <strain evidence="1 2">BP-281</strain>
    </source>
</reference>
<comment type="caution">
    <text evidence="1">The sequence shown here is derived from an EMBL/GenBank/DDBJ whole genome shotgun (WGS) entry which is preliminary data.</text>
</comment>
<accession>A0ABS7P3E2</accession>
<name>A0ABS7P3E2_9NOCA</name>
<protein>
    <recommendedName>
        <fullName evidence="3">OB domain-containing protein</fullName>
    </recommendedName>
</protein>
<dbReference type="EMBL" id="JABUBU010000005">
    <property type="protein sequence ID" value="MBY6366933.1"/>
    <property type="molecule type" value="Genomic_DNA"/>
</dbReference>
<dbReference type="RefSeq" id="WP_222699706.1">
    <property type="nucleotide sequence ID" value="NZ_JABUBT010000011.1"/>
</dbReference>
<organism evidence="1 2">
    <name type="scientific">Rhodococcoides corynebacterioides</name>
    <dbReference type="NCBI Taxonomy" id="53972"/>
    <lineage>
        <taxon>Bacteria</taxon>
        <taxon>Bacillati</taxon>
        <taxon>Actinomycetota</taxon>
        <taxon>Actinomycetes</taxon>
        <taxon>Mycobacteriales</taxon>
        <taxon>Nocardiaceae</taxon>
        <taxon>Rhodococcoides</taxon>
    </lineage>
</organism>
<evidence type="ECO:0000313" key="2">
    <source>
        <dbReference type="Proteomes" id="UP000825228"/>
    </source>
</evidence>
<proteinExistence type="predicted"/>
<evidence type="ECO:0000313" key="1">
    <source>
        <dbReference type="EMBL" id="MBY6366933.1"/>
    </source>
</evidence>
<sequence length="135" mass="14630">MVARVGRWIVGVVWEPPAMADDSASIEPRIRVHDVIDGKAENGTHAVLVGSFVEVMVRRHEQSGPWARGLFVDATGSIPFWLFPRAFARTDRACLDGATPVVVNACVTVSESLTALVVNEVSRSESAHDLTEFAS</sequence>
<dbReference type="Proteomes" id="UP000825228">
    <property type="component" value="Unassembled WGS sequence"/>
</dbReference>
<gene>
    <name evidence="1" type="ORF">HQ603_09215</name>
</gene>